<feature type="region of interest" description="Disordered" evidence="1">
    <location>
        <begin position="96"/>
        <end position="124"/>
    </location>
</feature>
<dbReference type="EMBL" id="ANPB02000007">
    <property type="protein sequence ID" value="KAF4479036.1"/>
    <property type="molecule type" value="Genomic_DNA"/>
</dbReference>
<dbReference type="Proteomes" id="UP000011096">
    <property type="component" value="Unassembled WGS sequence"/>
</dbReference>
<accession>A0A7J6IQ54</accession>
<dbReference type="RefSeq" id="XP_031884413.1">
    <property type="nucleotide sequence ID" value="XM_032036713.1"/>
</dbReference>
<reference evidence="2 3" key="2">
    <citation type="submission" date="2020-04" db="EMBL/GenBank/DDBJ databases">
        <title>Genome sequencing and assembly of multiple isolates from the Colletotrichum gloeosporioides species complex.</title>
        <authorList>
            <person name="Gan P."/>
            <person name="Shirasu K."/>
        </authorList>
    </citation>
    <scope>NUCLEOTIDE SEQUENCE [LARGE SCALE GENOMIC DNA]</scope>
    <source>
        <strain evidence="2 3">Nara gc5</strain>
    </source>
</reference>
<proteinExistence type="predicted"/>
<dbReference type="InParanoid" id="A0A7J6IQ54"/>
<evidence type="ECO:0000313" key="2">
    <source>
        <dbReference type="EMBL" id="KAF4479036.1"/>
    </source>
</evidence>
<keyword evidence="3" id="KW-1185">Reference proteome</keyword>
<sequence length="124" mass="12652">MKCIIVRLFDLTLSKGDFGVVGESETPLSLGDTGDNKPKPPLSLVDTGDNSPRKPLSLGDGAAATGETVSGSTGNGCTATLPSTIFTFRTGAVGGGGNDGLWANDPSGLTKSLWCSESESEEEE</sequence>
<feature type="compositionally biased region" description="Polar residues" evidence="1">
    <location>
        <begin position="67"/>
        <end position="77"/>
    </location>
</feature>
<reference evidence="2 3" key="1">
    <citation type="submission" date="2012-08" db="EMBL/GenBank/DDBJ databases">
        <authorList>
            <person name="Gan P.H.P."/>
            <person name="Ikeda K."/>
            <person name="Irieda H."/>
            <person name="Narusaka M."/>
            <person name="O'Connell R.J."/>
            <person name="Narusaka Y."/>
            <person name="Takano Y."/>
            <person name="Kubo Y."/>
            <person name="Shirasu K."/>
        </authorList>
    </citation>
    <scope>NUCLEOTIDE SEQUENCE [LARGE SCALE GENOMIC DNA]</scope>
    <source>
        <strain evidence="2 3">Nara gc5</strain>
    </source>
</reference>
<name>A0A7J6IQ54_COLFN</name>
<dbReference type="OrthoDB" id="4825390at2759"/>
<comment type="caution">
    <text evidence="2">The sequence shown here is derived from an EMBL/GenBank/DDBJ whole genome shotgun (WGS) entry which is preliminary data.</text>
</comment>
<protein>
    <submittedName>
        <fullName evidence="2">Uncharacterized protein</fullName>
    </submittedName>
</protein>
<gene>
    <name evidence="2" type="ORF">CGGC5_v012752</name>
</gene>
<organism evidence="2 3">
    <name type="scientific">Colletotrichum fructicola (strain Nara gc5)</name>
    <name type="common">Anthracnose fungus</name>
    <name type="synonym">Colletotrichum gloeosporioides (strain Nara gc5)</name>
    <dbReference type="NCBI Taxonomy" id="1213859"/>
    <lineage>
        <taxon>Eukaryota</taxon>
        <taxon>Fungi</taxon>
        <taxon>Dikarya</taxon>
        <taxon>Ascomycota</taxon>
        <taxon>Pezizomycotina</taxon>
        <taxon>Sordariomycetes</taxon>
        <taxon>Hypocreomycetidae</taxon>
        <taxon>Glomerellales</taxon>
        <taxon>Glomerellaceae</taxon>
        <taxon>Colletotrichum</taxon>
        <taxon>Colletotrichum gloeosporioides species complex</taxon>
    </lineage>
</organism>
<evidence type="ECO:0000313" key="3">
    <source>
        <dbReference type="Proteomes" id="UP000011096"/>
    </source>
</evidence>
<dbReference type="GeneID" id="43620706"/>
<feature type="region of interest" description="Disordered" evidence="1">
    <location>
        <begin position="20"/>
        <end position="77"/>
    </location>
</feature>
<evidence type="ECO:0000256" key="1">
    <source>
        <dbReference type="SAM" id="MobiDB-lite"/>
    </source>
</evidence>
<dbReference type="AlphaFoldDB" id="A0A7J6IQ54"/>